<dbReference type="InterPro" id="IPR050401">
    <property type="entry name" value="Cyclic_nucleotide_synthase"/>
</dbReference>
<dbReference type="GO" id="GO:0000166">
    <property type="term" value="F:nucleotide binding"/>
    <property type="evidence" value="ECO:0007669"/>
    <property type="project" value="UniProtKB-KW"/>
</dbReference>
<keyword evidence="15" id="KW-1185">Reference proteome</keyword>
<dbReference type="Gene3D" id="3.40.50.2300">
    <property type="match status" value="1"/>
</dbReference>
<evidence type="ECO:0000259" key="13">
    <source>
        <dbReference type="PROSITE" id="PS50125"/>
    </source>
</evidence>
<dbReference type="Pfam" id="PF00512">
    <property type="entry name" value="HisKA"/>
    <property type="match status" value="1"/>
</dbReference>
<keyword evidence="8 10" id="KW-0456">Lyase</keyword>
<evidence type="ECO:0000256" key="11">
    <source>
        <dbReference type="SAM" id="MobiDB-lite"/>
    </source>
</evidence>
<evidence type="ECO:0000313" key="14">
    <source>
        <dbReference type="EMBL" id="KAB0681412.1"/>
    </source>
</evidence>
<feature type="region of interest" description="Disordered" evidence="11">
    <location>
        <begin position="152"/>
        <end position="186"/>
    </location>
</feature>
<evidence type="ECO:0000256" key="3">
    <source>
        <dbReference type="ARBA" id="ARBA00012438"/>
    </source>
</evidence>
<sequence>MRTNDGHDSVPAARQLAEFVREELEAPANDLARRTAAILDEAAAKGDAYRDDLARTVKAASHLQRLTAALAERRFDDAAGAADRQGEIRTIRHDLRTPITAILGYGELVAEEAGDNGDAWLGEALADTLGLANRLLTSVEKLSGFARNSGAAGLRAGDAAPASHDSSDETDDAKADGGSGAKRGEAARQPITGRILVVDDNPSMRDLIARRLKRHGHEVATCNSGESALEKSARGGFDLMMLDLLMPGIDGLEVLKRLRERPETQVLPVIVMSALDEVEAAVRCIEAGADDYLSKPLDETLLRARIGSSLERKFLRDREQETLRLLRAEQQRSDDLLHNILPVSVARRLRAGESAIADRFDEVTVLFCDLVGFTRLAADMPPAETLELLAGIFSRFDALADRNGLEKIKTIGDAYMVVGGIPDPIADSARRVVSMAAEMPAVVHGGAHGSMLDIRIGIHTGPAAAGIVGTKKFFYDVWGDTVNTASRLEASCEPGRIHASEATVAAAGGGFRFEPRGPVDLPGKGRMQTFYLKDA</sequence>
<dbReference type="SMART" id="SM00448">
    <property type="entry name" value="REC"/>
    <property type="match status" value="1"/>
</dbReference>
<evidence type="ECO:0000256" key="2">
    <source>
        <dbReference type="ARBA" id="ARBA00004370"/>
    </source>
</evidence>
<gene>
    <name evidence="14" type="ORF">F6X38_05880</name>
</gene>
<dbReference type="InterPro" id="IPR003661">
    <property type="entry name" value="HisK_dim/P_dom"/>
</dbReference>
<reference evidence="14 15" key="1">
    <citation type="submission" date="2019-09" db="EMBL/GenBank/DDBJ databases">
        <title>YIM 132180 draft genome.</title>
        <authorList>
            <person name="Zhang K."/>
        </authorList>
    </citation>
    <scope>NUCLEOTIDE SEQUENCE [LARGE SCALE GENOMIC DNA]</scope>
    <source>
        <strain evidence="14 15">YIM 132180</strain>
    </source>
</reference>
<dbReference type="Pfam" id="PF00211">
    <property type="entry name" value="Guanylate_cyc"/>
    <property type="match status" value="1"/>
</dbReference>
<dbReference type="InterPro" id="IPR001054">
    <property type="entry name" value="A/G_cyclase"/>
</dbReference>
<keyword evidence="7" id="KW-0472">Membrane</keyword>
<dbReference type="GO" id="GO:0004016">
    <property type="term" value="F:adenylate cyclase activity"/>
    <property type="evidence" value="ECO:0007669"/>
    <property type="project" value="UniProtKB-ARBA"/>
</dbReference>
<comment type="caution">
    <text evidence="14">The sequence shown here is derived from an EMBL/GenBank/DDBJ whole genome shotgun (WGS) entry which is preliminary data.</text>
</comment>
<dbReference type="InterPro" id="IPR036097">
    <property type="entry name" value="HisK_dim/P_sf"/>
</dbReference>
<dbReference type="GO" id="GO:0016020">
    <property type="term" value="C:membrane"/>
    <property type="evidence" value="ECO:0007669"/>
    <property type="project" value="UniProtKB-SubCell"/>
</dbReference>
<protein>
    <recommendedName>
        <fullName evidence="3">histidine kinase</fullName>
        <ecNumber evidence="3">2.7.13.3</ecNumber>
    </recommendedName>
</protein>
<dbReference type="PROSITE" id="PS50125">
    <property type="entry name" value="GUANYLATE_CYCLASE_2"/>
    <property type="match status" value="1"/>
</dbReference>
<dbReference type="GO" id="GO:0009190">
    <property type="term" value="P:cyclic nucleotide biosynthetic process"/>
    <property type="evidence" value="ECO:0007669"/>
    <property type="project" value="InterPro"/>
</dbReference>
<evidence type="ECO:0000256" key="6">
    <source>
        <dbReference type="ARBA" id="ARBA00022989"/>
    </source>
</evidence>
<dbReference type="PANTHER" id="PTHR11920">
    <property type="entry name" value="GUANYLYL CYCLASE"/>
    <property type="match status" value="1"/>
</dbReference>
<evidence type="ECO:0000256" key="1">
    <source>
        <dbReference type="ARBA" id="ARBA00000085"/>
    </source>
</evidence>
<evidence type="ECO:0000256" key="9">
    <source>
        <dbReference type="PROSITE-ProRule" id="PRU00169"/>
    </source>
</evidence>
<evidence type="ECO:0000256" key="7">
    <source>
        <dbReference type="ARBA" id="ARBA00023136"/>
    </source>
</evidence>
<feature type="domain" description="Guanylate cyclase" evidence="13">
    <location>
        <begin position="364"/>
        <end position="489"/>
    </location>
</feature>
<dbReference type="InterPro" id="IPR011006">
    <property type="entry name" value="CheY-like_superfamily"/>
</dbReference>
<dbReference type="PANTHER" id="PTHR11920:SF335">
    <property type="entry name" value="GUANYLATE CYCLASE"/>
    <property type="match status" value="1"/>
</dbReference>
<keyword evidence="6" id="KW-1133">Transmembrane helix</keyword>
<proteinExistence type="inferred from homology"/>
<feature type="domain" description="Response regulatory" evidence="12">
    <location>
        <begin position="194"/>
        <end position="310"/>
    </location>
</feature>
<feature type="modified residue" description="4-aspartylphosphate" evidence="9">
    <location>
        <position position="243"/>
    </location>
</feature>
<accession>A0A7V7PRP7</accession>
<dbReference type="EC" id="2.7.13.3" evidence="3"/>
<dbReference type="PROSITE" id="PS50110">
    <property type="entry name" value="RESPONSE_REGULATORY"/>
    <property type="match status" value="1"/>
</dbReference>
<evidence type="ECO:0000259" key="12">
    <source>
        <dbReference type="PROSITE" id="PS50110"/>
    </source>
</evidence>
<dbReference type="Pfam" id="PF00072">
    <property type="entry name" value="Response_reg"/>
    <property type="match status" value="1"/>
</dbReference>
<dbReference type="SUPFAM" id="SSF55073">
    <property type="entry name" value="Nucleotide cyclase"/>
    <property type="match status" value="1"/>
</dbReference>
<dbReference type="InterPro" id="IPR001789">
    <property type="entry name" value="Sig_transdc_resp-reg_receiver"/>
</dbReference>
<dbReference type="InterPro" id="IPR018297">
    <property type="entry name" value="A/G_cyclase_CS"/>
</dbReference>
<keyword evidence="5" id="KW-0547">Nucleotide-binding</keyword>
<comment type="catalytic activity">
    <reaction evidence="1">
        <text>ATP + protein L-histidine = ADP + protein N-phospho-L-histidine.</text>
        <dbReference type="EC" id="2.7.13.3"/>
    </reaction>
</comment>
<dbReference type="PROSITE" id="PS00452">
    <property type="entry name" value="GUANYLATE_CYCLASE_1"/>
    <property type="match status" value="1"/>
</dbReference>
<evidence type="ECO:0000256" key="10">
    <source>
        <dbReference type="RuleBase" id="RU000405"/>
    </source>
</evidence>
<dbReference type="Proteomes" id="UP000432089">
    <property type="component" value="Unassembled WGS sequence"/>
</dbReference>
<feature type="compositionally biased region" description="Low complexity" evidence="11">
    <location>
        <begin position="152"/>
        <end position="162"/>
    </location>
</feature>
<keyword evidence="4" id="KW-0812">Transmembrane</keyword>
<dbReference type="GO" id="GO:0000155">
    <property type="term" value="F:phosphorelay sensor kinase activity"/>
    <property type="evidence" value="ECO:0007669"/>
    <property type="project" value="InterPro"/>
</dbReference>
<dbReference type="CDD" id="cd07302">
    <property type="entry name" value="CHD"/>
    <property type="match status" value="1"/>
</dbReference>
<dbReference type="Gene3D" id="1.10.287.130">
    <property type="match status" value="1"/>
</dbReference>
<evidence type="ECO:0000256" key="5">
    <source>
        <dbReference type="ARBA" id="ARBA00022741"/>
    </source>
</evidence>
<evidence type="ECO:0000313" key="15">
    <source>
        <dbReference type="Proteomes" id="UP000432089"/>
    </source>
</evidence>
<comment type="subcellular location">
    <subcellularLocation>
        <location evidence="2">Membrane</location>
    </subcellularLocation>
</comment>
<keyword evidence="9" id="KW-0597">Phosphoprotein</keyword>
<dbReference type="InterPro" id="IPR029787">
    <property type="entry name" value="Nucleotide_cyclase"/>
</dbReference>
<evidence type="ECO:0000256" key="8">
    <source>
        <dbReference type="ARBA" id="ARBA00023239"/>
    </source>
</evidence>
<dbReference type="EMBL" id="VZDO01000003">
    <property type="protein sequence ID" value="KAB0681412.1"/>
    <property type="molecule type" value="Genomic_DNA"/>
</dbReference>
<dbReference type="SUPFAM" id="SSF47384">
    <property type="entry name" value="Homodimeric domain of signal transducing histidine kinase"/>
    <property type="match status" value="1"/>
</dbReference>
<dbReference type="SUPFAM" id="SSF52172">
    <property type="entry name" value="CheY-like"/>
    <property type="match status" value="1"/>
</dbReference>
<name>A0A7V7PRP7_9HYPH</name>
<organism evidence="14 15">
    <name type="scientific">Plantimonas leprariae</name>
    <dbReference type="NCBI Taxonomy" id="2615207"/>
    <lineage>
        <taxon>Bacteria</taxon>
        <taxon>Pseudomonadati</taxon>
        <taxon>Pseudomonadota</taxon>
        <taxon>Alphaproteobacteria</taxon>
        <taxon>Hyphomicrobiales</taxon>
        <taxon>Aurantimonadaceae</taxon>
        <taxon>Plantimonas</taxon>
    </lineage>
</organism>
<evidence type="ECO:0000256" key="4">
    <source>
        <dbReference type="ARBA" id="ARBA00022692"/>
    </source>
</evidence>
<dbReference type="AlphaFoldDB" id="A0A7V7PRP7"/>
<dbReference type="RefSeq" id="WP_150968667.1">
    <property type="nucleotide sequence ID" value="NZ_VZDO01000003.1"/>
</dbReference>
<dbReference type="SMART" id="SM00388">
    <property type="entry name" value="HisKA"/>
    <property type="match status" value="1"/>
</dbReference>
<dbReference type="Gene3D" id="3.30.70.1230">
    <property type="entry name" value="Nucleotide cyclase"/>
    <property type="match status" value="1"/>
</dbReference>
<dbReference type="SMART" id="SM00044">
    <property type="entry name" value="CYCc"/>
    <property type="match status" value="1"/>
</dbReference>
<comment type="similarity">
    <text evidence="10">Belongs to the adenylyl cyclase class-4/guanylyl cyclase family.</text>
</comment>
<dbReference type="CDD" id="cd00082">
    <property type="entry name" value="HisKA"/>
    <property type="match status" value="1"/>
</dbReference>